<feature type="region of interest" description="Disordered" evidence="1">
    <location>
        <begin position="76"/>
        <end position="97"/>
    </location>
</feature>
<dbReference type="EMBL" id="CABIJS010000333">
    <property type="protein sequence ID" value="VUZ49402.1"/>
    <property type="molecule type" value="Genomic_DNA"/>
</dbReference>
<dbReference type="AlphaFoldDB" id="A0A564YQ35"/>
<keyword evidence="3" id="KW-1185">Reference proteome</keyword>
<proteinExistence type="predicted"/>
<organism evidence="2 3">
    <name type="scientific">Hymenolepis diminuta</name>
    <name type="common">Rat tapeworm</name>
    <dbReference type="NCBI Taxonomy" id="6216"/>
    <lineage>
        <taxon>Eukaryota</taxon>
        <taxon>Metazoa</taxon>
        <taxon>Spiralia</taxon>
        <taxon>Lophotrochozoa</taxon>
        <taxon>Platyhelminthes</taxon>
        <taxon>Cestoda</taxon>
        <taxon>Eucestoda</taxon>
        <taxon>Cyclophyllidea</taxon>
        <taxon>Hymenolepididae</taxon>
        <taxon>Hymenolepis</taxon>
    </lineage>
</organism>
<evidence type="ECO:0000256" key="1">
    <source>
        <dbReference type="SAM" id="MobiDB-lite"/>
    </source>
</evidence>
<protein>
    <submittedName>
        <fullName evidence="2">Uncharacterized protein</fullName>
    </submittedName>
</protein>
<reference evidence="2 3" key="1">
    <citation type="submission" date="2019-07" db="EMBL/GenBank/DDBJ databases">
        <authorList>
            <person name="Jastrzebski P J."/>
            <person name="Paukszto L."/>
            <person name="Jastrzebski P J."/>
        </authorList>
    </citation>
    <scope>NUCLEOTIDE SEQUENCE [LARGE SCALE GENOMIC DNA]</scope>
    <source>
        <strain evidence="2 3">WMS-il1</strain>
    </source>
</reference>
<sequence>MLLKYRLVKIRRQLHQLQHHLNRLKDQSPIDQFYPGRDRFWILLSTQLSAMDLTGAFRCCYCGFHNPARRNRRHPQALKFPTSPDSPFNQPTPLSASYERPQYSSALNLTSVGSRSHLNRGPFERISASTENVLSSSFIESSALPPRSSKRCRTVAATQRNPASRSASACSLTTSPLLPEEESEKDPSEKSEEGES</sequence>
<evidence type="ECO:0000313" key="3">
    <source>
        <dbReference type="Proteomes" id="UP000321570"/>
    </source>
</evidence>
<feature type="compositionally biased region" description="Polar residues" evidence="1">
    <location>
        <begin position="156"/>
        <end position="170"/>
    </location>
</feature>
<evidence type="ECO:0000313" key="2">
    <source>
        <dbReference type="EMBL" id="VUZ49402.1"/>
    </source>
</evidence>
<feature type="compositionally biased region" description="Basic and acidic residues" evidence="1">
    <location>
        <begin position="185"/>
        <end position="196"/>
    </location>
</feature>
<feature type="region of interest" description="Disordered" evidence="1">
    <location>
        <begin position="143"/>
        <end position="196"/>
    </location>
</feature>
<gene>
    <name evidence="2" type="ORF">WMSIL1_LOCUS8655</name>
</gene>
<feature type="compositionally biased region" description="Polar residues" evidence="1">
    <location>
        <begin position="83"/>
        <end position="95"/>
    </location>
</feature>
<name>A0A564YQ35_HYMDI</name>
<accession>A0A564YQ35</accession>
<dbReference type="Proteomes" id="UP000321570">
    <property type="component" value="Unassembled WGS sequence"/>
</dbReference>